<evidence type="ECO:0000313" key="3">
    <source>
        <dbReference type="EMBL" id="MBB5330350.1"/>
    </source>
</evidence>
<dbReference type="InterPro" id="IPR036291">
    <property type="entry name" value="NAD(P)-bd_dom_sf"/>
</dbReference>
<evidence type="ECO:0000256" key="2">
    <source>
        <dbReference type="ARBA" id="ARBA00023002"/>
    </source>
</evidence>
<dbReference type="InterPro" id="IPR002347">
    <property type="entry name" value="SDR_fam"/>
</dbReference>
<dbReference type="CDD" id="cd11731">
    <property type="entry name" value="Lin1944_like_SDR_c"/>
    <property type="match status" value="1"/>
</dbReference>
<protein>
    <submittedName>
        <fullName evidence="3">NADP-dependent 3-hydroxy acid dehydrogenase YdfG</fullName>
    </submittedName>
</protein>
<organism evidence="3 4">
    <name type="scientific">Tunturiibacter gelidiferens</name>
    <dbReference type="NCBI Taxonomy" id="3069689"/>
    <lineage>
        <taxon>Bacteria</taxon>
        <taxon>Pseudomonadati</taxon>
        <taxon>Acidobacteriota</taxon>
        <taxon>Terriglobia</taxon>
        <taxon>Terriglobales</taxon>
        <taxon>Acidobacteriaceae</taxon>
        <taxon>Tunturiibacter</taxon>
    </lineage>
</organism>
<dbReference type="PANTHER" id="PTHR43477:SF1">
    <property type="entry name" value="DIHYDROANTICAPSIN 7-DEHYDROGENASE"/>
    <property type="match status" value="1"/>
</dbReference>
<sequence>MKIILIGASGTLGSAVDKALNTRHQIVRVGRKSGDFQVDITDTASIEQLFSKVDDFDAVVSTTGDVHFGPLAEFTQDKFQIGLRSKLMGQVNLVAFGLKHIRDGGSFTLTTGQINEDPISVGASGAMVNGGLEAFARSAAIELPRGLRINIVSPTVTEESWSAFGPFFPGQKPVPASEAARGYVKSVEGMQTGKVYRIGWSRD</sequence>
<dbReference type="NCBIfam" id="NF005754">
    <property type="entry name" value="PRK07578.1"/>
    <property type="match status" value="1"/>
</dbReference>
<accession>A0A9X0QHC0</accession>
<dbReference type="Gene3D" id="3.40.50.720">
    <property type="entry name" value="NAD(P)-binding Rossmann-like Domain"/>
    <property type="match status" value="1"/>
</dbReference>
<dbReference type="InterPro" id="IPR051122">
    <property type="entry name" value="SDR_DHRS6-like"/>
</dbReference>
<dbReference type="GO" id="GO:0016491">
    <property type="term" value="F:oxidoreductase activity"/>
    <property type="evidence" value="ECO:0007669"/>
    <property type="project" value="UniProtKB-KW"/>
</dbReference>
<dbReference type="PANTHER" id="PTHR43477">
    <property type="entry name" value="DIHYDROANTICAPSIN 7-DEHYDROGENASE"/>
    <property type="match status" value="1"/>
</dbReference>
<dbReference type="SUPFAM" id="SSF51735">
    <property type="entry name" value="NAD(P)-binding Rossmann-fold domains"/>
    <property type="match status" value="1"/>
</dbReference>
<evidence type="ECO:0000313" key="4">
    <source>
        <dbReference type="Proteomes" id="UP000535182"/>
    </source>
</evidence>
<proteinExistence type="inferred from homology"/>
<dbReference type="EMBL" id="JACHEB010000010">
    <property type="protein sequence ID" value="MBB5330350.1"/>
    <property type="molecule type" value="Genomic_DNA"/>
</dbReference>
<dbReference type="AlphaFoldDB" id="A0A9X0QHC0"/>
<name>A0A9X0QHC0_9BACT</name>
<dbReference type="Proteomes" id="UP000535182">
    <property type="component" value="Unassembled WGS sequence"/>
</dbReference>
<dbReference type="RefSeq" id="WP_183979756.1">
    <property type="nucleotide sequence ID" value="NZ_JACHEB010000010.1"/>
</dbReference>
<comment type="caution">
    <text evidence="3">The sequence shown here is derived from an EMBL/GenBank/DDBJ whole genome shotgun (WGS) entry which is preliminary data.</text>
</comment>
<gene>
    <name evidence="3" type="ORF">HDF14_003985</name>
</gene>
<keyword evidence="2" id="KW-0560">Oxidoreductase</keyword>
<comment type="similarity">
    <text evidence="1">Belongs to the short-chain dehydrogenases/reductases (SDR) family.</text>
</comment>
<keyword evidence="4" id="KW-1185">Reference proteome</keyword>
<evidence type="ECO:0000256" key="1">
    <source>
        <dbReference type="ARBA" id="ARBA00006484"/>
    </source>
</evidence>
<reference evidence="3 4" key="1">
    <citation type="submission" date="2020-08" db="EMBL/GenBank/DDBJ databases">
        <title>Genomic Encyclopedia of Type Strains, Phase IV (KMG-V): Genome sequencing to study the core and pangenomes of soil and plant-associated prokaryotes.</title>
        <authorList>
            <person name="Whitman W."/>
        </authorList>
    </citation>
    <scope>NUCLEOTIDE SEQUENCE [LARGE SCALE GENOMIC DNA]</scope>
    <source>
        <strain evidence="3 4">X5P2</strain>
    </source>
</reference>
<dbReference type="Pfam" id="PF13561">
    <property type="entry name" value="adh_short_C2"/>
    <property type="match status" value="1"/>
</dbReference>